<dbReference type="EMBL" id="ADLF01000018">
    <property type="protein sequence ID" value="EKU88770.1"/>
    <property type="molecule type" value="Genomic_DNA"/>
</dbReference>
<evidence type="ECO:0000313" key="2">
    <source>
        <dbReference type="Proteomes" id="UP000009872"/>
    </source>
</evidence>
<dbReference type="STRING" id="742727.HMPREF9447_04088"/>
<dbReference type="AlphaFoldDB" id="K9EHZ2"/>
<dbReference type="HOGENOM" id="CLU_108363_2_0_10"/>
<dbReference type="OrthoDB" id="1795759at2"/>
<accession>K9EHZ2</accession>
<dbReference type="PATRIC" id="fig|742727.4.peg.4176"/>
<organism evidence="1 2">
    <name type="scientific">Bacteroides oleiciplenus YIT 12058</name>
    <dbReference type="NCBI Taxonomy" id="742727"/>
    <lineage>
        <taxon>Bacteria</taxon>
        <taxon>Pseudomonadati</taxon>
        <taxon>Bacteroidota</taxon>
        <taxon>Bacteroidia</taxon>
        <taxon>Bacteroidales</taxon>
        <taxon>Bacteroidaceae</taxon>
        <taxon>Bacteroides</taxon>
    </lineage>
</organism>
<protein>
    <recommendedName>
        <fullName evidence="3">DUF1273 domain-containing protein</fullName>
    </recommendedName>
</protein>
<dbReference type="PANTHER" id="PTHR38440">
    <property type="entry name" value="UPF0398 PROTEIN YPSA"/>
    <property type="match status" value="1"/>
</dbReference>
<evidence type="ECO:0008006" key="3">
    <source>
        <dbReference type="Google" id="ProtNLM"/>
    </source>
</evidence>
<dbReference type="SUPFAM" id="SSF102405">
    <property type="entry name" value="MCP/YpsA-like"/>
    <property type="match status" value="1"/>
</dbReference>
<dbReference type="PANTHER" id="PTHR38440:SF1">
    <property type="entry name" value="UPF0398 PROTEIN SPR0331"/>
    <property type="match status" value="1"/>
</dbReference>
<dbReference type="eggNOG" id="COG4474">
    <property type="taxonomic scope" value="Bacteria"/>
</dbReference>
<gene>
    <name evidence="1" type="ORF">HMPREF9447_04088</name>
</gene>
<dbReference type="InterPro" id="IPR010697">
    <property type="entry name" value="YspA"/>
</dbReference>
<reference evidence="1 2" key="1">
    <citation type="submission" date="2012-09" db="EMBL/GenBank/DDBJ databases">
        <title>The Genome Sequence of Bacteroides oleiciplenus YIT 12058.</title>
        <authorList>
            <consortium name="The Broad Institute Genome Sequencing Platform"/>
            <person name="Earl A."/>
            <person name="Ward D."/>
            <person name="Feldgarden M."/>
            <person name="Gevers D."/>
            <person name="Morotomi M."/>
            <person name="Walker B."/>
            <person name="Young S.K."/>
            <person name="Zeng Q."/>
            <person name="Gargeya S."/>
            <person name="Fitzgerald M."/>
            <person name="Haas B."/>
            <person name="Abouelleil A."/>
            <person name="Alvarado L."/>
            <person name="Arachchi H.M."/>
            <person name="Berlin A.M."/>
            <person name="Chapman S.B."/>
            <person name="Goldberg J."/>
            <person name="Griggs A."/>
            <person name="Gujja S."/>
            <person name="Hansen M."/>
            <person name="Howarth C."/>
            <person name="Imamovic A."/>
            <person name="Larimer J."/>
            <person name="McCowen C."/>
            <person name="Montmayeur A."/>
            <person name="Murphy C."/>
            <person name="Neiman D."/>
            <person name="Pearson M."/>
            <person name="Priest M."/>
            <person name="Roberts A."/>
            <person name="Saif S."/>
            <person name="Shea T."/>
            <person name="Sisk P."/>
            <person name="Sykes S."/>
            <person name="Wortman J."/>
            <person name="Nusbaum C."/>
            <person name="Birren B."/>
        </authorList>
    </citation>
    <scope>NUCLEOTIDE SEQUENCE [LARGE SCALE GENOMIC DNA]</scope>
    <source>
        <strain evidence="1 2">YIT 12058</strain>
    </source>
</reference>
<evidence type="ECO:0000313" key="1">
    <source>
        <dbReference type="EMBL" id="EKU88770.1"/>
    </source>
</evidence>
<keyword evidence="2" id="KW-1185">Reference proteome</keyword>
<dbReference type="RefSeq" id="WP_009131608.1">
    <property type="nucleotide sequence ID" value="NZ_JH992944.1"/>
</dbReference>
<proteinExistence type="predicted"/>
<sequence>MTADNIHSVAFTGHRKERILQESGNNPCILGQVQLAIIEQVETLYKQGCRTFYNGMAEGFDLLAASAVIACRWKYNDIRLIAVVPFRNQSARYEPLDKIQYRTLLGQADEIIVLSEYYFRGCFHRRNDYLINKADTVVAYHDGIFKGGTFYTIKKAQQANKTIINLFTKSAL</sequence>
<name>K9EHZ2_9BACE</name>
<comment type="caution">
    <text evidence="1">The sequence shown here is derived from an EMBL/GenBank/DDBJ whole genome shotgun (WGS) entry which is preliminary data.</text>
</comment>
<dbReference type="Gene3D" id="3.40.50.450">
    <property type="match status" value="1"/>
</dbReference>
<dbReference type="Proteomes" id="UP000009872">
    <property type="component" value="Unassembled WGS sequence"/>
</dbReference>
<dbReference type="Pfam" id="PF06908">
    <property type="entry name" value="YpsA"/>
    <property type="match status" value="1"/>
</dbReference>